<evidence type="ECO:0000256" key="1">
    <source>
        <dbReference type="ARBA" id="ARBA00004651"/>
    </source>
</evidence>
<dbReference type="InterPro" id="IPR002429">
    <property type="entry name" value="CcO_II-like_C"/>
</dbReference>
<reference evidence="18" key="1">
    <citation type="journal article" date="2014" name="Int. J. Syst. Evol. Microbiol.">
        <title>Complete genome of a new Firmicutes species belonging to the dominant human colonic microbiota ('Ruminococcus bicirculans') reveals two chromosomes and a selective capacity to utilize plant glucans.</title>
        <authorList>
            <consortium name="NISC Comparative Sequencing Program"/>
            <person name="Wegmann U."/>
            <person name="Louis P."/>
            <person name="Goesmann A."/>
            <person name="Henrissat B."/>
            <person name="Duncan S.H."/>
            <person name="Flint H.J."/>
        </authorList>
    </citation>
    <scope>NUCLEOTIDE SEQUENCE</scope>
    <source>
        <strain evidence="18">NBRC 103855</strain>
    </source>
</reference>
<dbReference type="PANTHER" id="PTHR22888:SF18">
    <property type="entry name" value="CYTOCHROME BO(3) UBIQUINOL OXIDASE SUBUNIT 2"/>
    <property type="match status" value="1"/>
</dbReference>
<feature type="domain" description="Cytochrome oxidase subunit II transmembrane region profile" evidence="17">
    <location>
        <begin position="20"/>
        <end position="117"/>
    </location>
</feature>
<evidence type="ECO:0000256" key="5">
    <source>
        <dbReference type="ARBA" id="ARBA00022660"/>
    </source>
</evidence>
<keyword evidence="9 15" id="KW-1133">Transmembrane helix</keyword>
<keyword evidence="8" id="KW-0249">Electron transport</keyword>
<dbReference type="SUPFAM" id="SSF81464">
    <property type="entry name" value="Cytochrome c oxidase subunit II-like, transmembrane region"/>
    <property type="match status" value="1"/>
</dbReference>
<protein>
    <recommendedName>
        <fullName evidence="14">Ubiquinol oxidase polypeptide II</fullName>
    </recommendedName>
</protein>
<feature type="domain" description="Cytochrome oxidase subunit II copper A binding" evidence="16">
    <location>
        <begin position="132"/>
        <end position="244"/>
    </location>
</feature>
<keyword evidence="13" id="KW-0449">Lipoprotein</keyword>
<accession>A0ABQ5UGN8</accession>
<dbReference type="Proteomes" id="UP001161406">
    <property type="component" value="Unassembled WGS sequence"/>
</dbReference>
<dbReference type="EMBL" id="BSNG01000001">
    <property type="protein sequence ID" value="GLQ11228.1"/>
    <property type="molecule type" value="Genomic_DNA"/>
</dbReference>
<dbReference type="Pfam" id="PF06481">
    <property type="entry name" value="COX_ARM"/>
    <property type="match status" value="1"/>
</dbReference>
<keyword evidence="11 15" id="KW-0472">Membrane</keyword>
<evidence type="ECO:0000259" key="17">
    <source>
        <dbReference type="PROSITE" id="PS50999"/>
    </source>
</evidence>
<keyword evidence="7" id="KW-0732">Signal</keyword>
<evidence type="ECO:0000256" key="9">
    <source>
        <dbReference type="ARBA" id="ARBA00022989"/>
    </source>
</evidence>
<dbReference type="PROSITE" id="PS50999">
    <property type="entry name" value="COX2_TM"/>
    <property type="match status" value="1"/>
</dbReference>
<name>A0ABQ5UGN8_9HYPH</name>
<evidence type="ECO:0000256" key="8">
    <source>
        <dbReference type="ARBA" id="ARBA00022982"/>
    </source>
</evidence>
<organism evidence="18 19">
    <name type="scientific">Devosia yakushimensis</name>
    <dbReference type="NCBI Taxonomy" id="470028"/>
    <lineage>
        <taxon>Bacteria</taxon>
        <taxon>Pseudomonadati</taxon>
        <taxon>Pseudomonadota</taxon>
        <taxon>Alphaproteobacteria</taxon>
        <taxon>Hyphomicrobiales</taxon>
        <taxon>Devosiaceae</taxon>
        <taxon>Devosia</taxon>
    </lineage>
</organism>
<evidence type="ECO:0000256" key="10">
    <source>
        <dbReference type="ARBA" id="ARBA00023002"/>
    </source>
</evidence>
<keyword evidence="10" id="KW-0560">Oxidoreductase</keyword>
<dbReference type="Gene3D" id="1.10.287.90">
    <property type="match status" value="1"/>
</dbReference>
<reference evidence="18" key="2">
    <citation type="submission" date="2023-01" db="EMBL/GenBank/DDBJ databases">
        <title>Draft genome sequence of Devosia yakushimensis strain NBRC 103855.</title>
        <authorList>
            <person name="Sun Q."/>
            <person name="Mori K."/>
        </authorList>
    </citation>
    <scope>NUCLEOTIDE SEQUENCE</scope>
    <source>
        <strain evidence="18">NBRC 103855</strain>
    </source>
</reference>
<dbReference type="InterPro" id="IPR011759">
    <property type="entry name" value="Cyt_c_oxidase_su2_TM_dom"/>
</dbReference>
<dbReference type="Pfam" id="PF00116">
    <property type="entry name" value="COX2"/>
    <property type="match status" value="1"/>
</dbReference>
<feature type="transmembrane region" description="Helical" evidence="15">
    <location>
        <begin position="42"/>
        <end position="65"/>
    </location>
</feature>
<proteinExistence type="inferred from homology"/>
<feature type="transmembrane region" description="Helical" evidence="15">
    <location>
        <begin position="86"/>
        <end position="109"/>
    </location>
</feature>
<evidence type="ECO:0000256" key="2">
    <source>
        <dbReference type="ARBA" id="ARBA00007866"/>
    </source>
</evidence>
<dbReference type="InterPro" id="IPR006333">
    <property type="entry name" value="Cyt_o_ubiquinol_oxidase_su2"/>
</dbReference>
<dbReference type="PROSITE" id="PS50857">
    <property type="entry name" value="COX2_CUA"/>
    <property type="match status" value="1"/>
</dbReference>
<dbReference type="PROSITE" id="PS51257">
    <property type="entry name" value="PROKAR_LIPOPROTEIN"/>
    <property type="match status" value="1"/>
</dbReference>
<evidence type="ECO:0000313" key="19">
    <source>
        <dbReference type="Proteomes" id="UP001161406"/>
    </source>
</evidence>
<dbReference type="InterPro" id="IPR008972">
    <property type="entry name" value="Cupredoxin"/>
</dbReference>
<keyword evidence="3" id="KW-0813">Transport</keyword>
<evidence type="ECO:0000259" key="16">
    <source>
        <dbReference type="PROSITE" id="PS50857"/>
    </source>
</evidence>
<dbReference type="InterPro" id="IPR010514">
    <property type="entry name" value="COX_ARM"/>
</dbReference>
<comment type="similarity">
    <text evidence="2">Belongs to the cytochrome c oxidase subunit 2 family.</text>
</comment>
<evidence type="ECO:0000256" key="6">
    <source>
        <dbReference type="ARBA" id="ARBA00022692"/>
    </source>
</evidence>
<keyword evidence="12" id="KW-0564">Palmitate</keyword>
<sequence length="402" mass="42998">MSRNVSRLIKLFLAIPLAALLAGCNAVVLAPAGDIAAQQRDLILIATVLMLLIIIPVLALVIIFARKYRQGNTGADYQPDWDHSTHLELVIWAAPLAIIICLGAVTWVGTHLLDPYRQLARIAPDRPVSADMTPLEVEVVALDWKWLFIYPQYNIASLNELVAPVDRPISFTLTSSSVMNSFYIPALAGQIYAMPGMQTRLHAVVNHPGSYKGFSANYSGHGFSGMHFEFRGVDDAGFDQWIADVRGADAQLDRKVYLELEKPTERVPVAHFAGVENGLYTAIVNMCVELDKMCMSEMMSIDARGGLGLAGVDNIAPALYGGGERNRSALGPQKTYVAALCSVDEAIAMTAKLPALSAPRPGLVTGAGLTPPSALQAPAAAAMSWLAGQTASLENSSAATAL</sequence>
<evidence type="ECO:0000313" key="18">
    <source>
        <dbReference type="EMBL" id="GLQ11228.1"/>
    </source>
</evidence>
<keyword evidence="5" id="KW-0679">Respiratory chain</keyword>
<gene>
    <name evidence="18" type="primary">cyoA</name>
    <name evidence="18" type="ORF">GCM10007913_31600</name>
</gene>
<evidence type="ECO:0000256" key="7">
    <source>
        <dbReference type="ARBA" id="ARBA00022729"/>
    </source>
</evidence>
<dbReference type="NCBIfam" id="TIGR01433">
    <property type="entry name" value="CyoA"/>
    <property type="match status" value="1"/>
</dbReference>
<evidence type="ECO:0000256" key="12">
    <source>
        <dbReference type="ARBA" id="ARBA00023139"/>
    </source>
</evidence>
<dbReference type="PANTHER" id="PTHR22888">
    <property type="entry name" value="CYTOCHROME C OXIDASE, SUBUNIT II"/>
    <property type="match status" value="1"/>
</dbReference>
<keyword evidence="4" id="KW-1003">Cell membrane</keyword>
<evidence type="ECO:0000256" key="14">
    <source>
        <dbReference type="ARBA" id="ARBA00030198"/>
    </source>
</evidence>
<evidence type="ECO:0000256" key="3">
    <source>
        <dbReference type="ARBA" id="ARBA00022448"/>
    </source>
</evidence>
<dbReference type="Gene3D" id="2.60.40.420">
    <property type="entry name" value="Cupredoxins - blue copper proteins"/>
    <property type="match status" value="1"/>
</dbReference>
<keyword evidence="19" id="KW-1185">Reference proteome</keyword>
<evidence type="ECO:0000256" key="15">
    <source>
        <dbReference type="SAM" id="Phobius"/>
    </source>
</evidence>
<evidence type="ECO:0000256" key="11">
    <source>
        <dbReference type="ARBA" id="ARBA00023136"/>
    </source>
</evidence>
<comment type="subcellular location">
    <subcellularLocation>
        <location evidence="1">Cell membrane</location>
        <topology evidence="1">Multi-pass membrane protein</topology>
    </subcellularLocation>
</comment>
<dbReference type="CDD" id="cd04212">
    <property type="entry name" value="CuRO_UO_II"/>
    <property type="match status" value="1"/>
</dbReference>
<evidence type="ECO:0000256" key="13">
    <source>
        <dbReference type="ARBA" id="ARBA00023288"/>
    </source>
</evidence>
<dbReference type="InterPro" id="IPR036257">
    <property type="entry name" value="Cyt_c_oxidase_su2_TM_sf"/>
</dbReference>
<comment type="caution">
    <text evidence="18">The sequence shown here is derived from an EMBL/GenBank/DDBJ whole genome shotgun (WGS) entry which is preliminary data.</text>
</comment>
<dbReference type="InterPro" id="IPR045187">
    <property type="entry name" value="CcO_II"/>
</dbReference>
<dbReference type="InterPro" id="IPR034227">
    <property type="entry name" value="CuRO_UO_II"/>
</dbReference>
<dbReference type="SUPFAM" id="SSF49503">
    <property type="entry name" value="Cupredoxins"/>
    <property type="match status" value="1"/>
</dbReference>
<keyword evidence="6 15" id="KW-0812">Transmembrane</keyword>
<evidence type="ECO:0000256" key="4">
    <source>
        <dbReference type="ARBA" id="ARBA00022475"/>
    </source>
</evidence>